<gene>
    <name evidence="1" type="ORF">PHISCL_09674</name>
</gene>
<protein>
    <submittedName>
        <fullName evidence="1">Uncharacterized protein</fullName>
    </submittedName>
</protein>
<sequence length="175" mass="20377">MGRWGWRLFEGDQDIDLACELLESIGFNTDWEYNLSAMVNQTDMLAGNKALRFYKTPEYRNRLENEIVPYIRSRLDEDDFGQTVFATCRAREDEQVCFPDGKYRTILLGAMMMRAGTKIRDEDIQHLRGLVPRVHCCPRFALPISDESFRSPGRAQFLAALDNYRVGVPRRFQEP</sequence>
<comment type="caution">
    <text evidence="1">The sequence shown here is derived from an EMBL/GenBank/DDBJ whole genome shotgun (WGS) entry which is preliminary data.</text>
</comment>
<dbReference type="EMBL" id="MVGC01000651">
    <property type="protein sequence ID" value="RJE17994.1"/>
    <property type="molecule type" value="Genomic_DNA"/>
</dbReference>
<dbReference type="STRING" id="2070753.A0A3A2ZFA3"/>
<dbReference type="OrthoDB" id="432970at2759"/>
<organism evidence="1 2">
    <name type="scientific">Aspergillus sclerotialis</name>
    <dbReference type="NCBI Taxonomy" id="2070753"/>
    <lineage>
        <taxon>Eukaryota</taxon>
        <taxon>Fungi</taxon>
        <taxon>Dikarya</taxon>
        <taxon>Ascomycota</taxon>
        <taxon>Pezizomycotina</taxon>
        <taxon>Eurotiomycetes</taxon>
        <taxon>Eurotiomycetidae</taxon>
        <taxon>Eurotiales</taxon>
        <taxon>Aspergillaceae</taxon>
        <taxon>Aspergillus</taxon>
        <taxon>Aspergillus subgen. Polypaecilum</taxon>
    </lineage>
</organism>
<proteinExistence type="predicted"/>
<evidence type="ECO:0000313" key="2">
    <source>
        <dbReference type="Proteomes" id="UP000266188"/>
    </source>
</evidence>
<dbReference type="Proteomes" id="UP000266188">
    <property type="component" value="Unassembled WGS sequence"/>
</dbReference>
<accession>A0A3A2ZFA3</accession>
<feature type="non-terminal residue" evidence="1">
    <location>
        <position position="175"/>
    </location>
</feature>
<name>A0A3A2ZFA3_9EURO</name>
<keyword evidence="2" id="KW-1185">Reference proteome</keyword>
<evidence type="ECO:0000313" key="1">
    <source>
        <dbReference type="EMBL" id="RJE17994.1"/>
    </source>
</evidence>
<reference evidence="2" key="1">
    <citation type="submission" date="2017-02" db="EMBL/GenBank/DDBJ databases">
        <authorList>
            <person name="Tafer H."/>
            <person name="Lopandic K."/>
        </authorList>
    </citation>
    <scope>NUCLEOTIDE SEQUENCE [LARGE SCALE GENOMIC DNA]</scope>
    <source>
        <strain evidence="2">CBS 366.77</strain>
    </source>
</reference>
<dbReference type="AlphaFoldDB" id="A0A3A2ZFA3"/>